<keyword evidence="3" id="KW-1185">Reference proteome</keyword>
<accession>A0AAV4VRS9</accession>
<proteinExistence type="predicted"/>
<organism evidence="2 3">
    <name type="scientific">Caerostris darwini</name>
    <dbReference type="NCBI Taxonomy" id="1538125"/>
    <lineage>
        <taxon>Eukaryota</taxon>
        <taxon>Metazoa</taxon>
        <taxon>Ecdysozoa</taxon>
        <taxon>Arthropoda</taxon>
        <taxon>Chelicerata</taxon>
        <taxon>Arachnida</taxon>
        <taxon>Araneae</taxon>
        <taxon>Araneomorphae</taxon>
        <taxon>Entelegynae</taxon>
        <taxon>Araneoidea</taxon>
        <taxon>Araneidae</taxon>
        <taxon>Caerostris</taxon>
    </lineage>
</organism>
<reference evidence="2 3" key="1">
    <citation type="submission" date="2021-06" db="EMBL/GenBank/DDBJ databases">
        <title>Caerostris darwini draft genome.</title>
        <authorList>
            <person name="Kono N."/>
            <person name="Arakawa K."/>
        </authorList>
    </citation>
    <scope>NUCLEOTIDE SEQUENCE [LARGE SCALE GENOMIC DNA]</scope>
</reference>
<comment type="caution">
    <text evidence="2">The sequence shown here is derived from an EMBL/GenBank/DDBJ whole genome shotgun (WGS) entry which is preliminary data.</text>
</comment>
<evidence type="ECO:0000313" key="3">
    <source>
        <dbReference type="Proteomes" id="UP001054837"/>
    </source>
</evidence>
<feature type="non-terminal residue" evidence="2">
    <location>
        <position position="17"/>
    </location>
</feature>
<sequence length="17" mass="1786">MATSDNEASYTSYTSAS</sequence>
<protein>
    <submittedName>
        <fullName evidence="2">Uncharacterized protein</fullName>
    </submittedName>
</protein>
<dbReference type="EMBL" id="BPLQ01013549">
    <property type="protein sequence ID" value="GIY73037.1"/>
    <property type="molecule type" value="Genomic_DNA"/>
</dbReference>
<dbReference type="AlphaFoldDB" id="A0AAV4VRS9"/>
<gene>
    <name evidence="2" type="ORF">CDAR_264121</name>
    <name evidence="1" type="ORF">CDAR_433361</name>
</gene>
<evidence type="ECO:0000313" key="1">
    <source>
        <dbReference type="EMBL" id="GIX69467.1"/>
    </source>
</evidence>
<name>A0AAV4VRS9_9ARAC</name>
<dbReference type="EMBL" id="BPLQ01000274">
    <property type="protein sequence ID" value="GIX69467.1"/>
    <property type="molecule type" value="Genomic_DNA"/>
</dbReference>
<evidence type="ECO:0000313" key="2">
    <source>
        <dbReference type="EMBL" id="GIY73037.1"/>
    </source>
</evidence>
<dbReference type="Proteomes" id="UP001054837">
    <property type="component" value="Unassembled WGS sequence"/>
</dbReference>